<evidence type="ECO:0000313" key="3">
    <source>
        <dbReference type="Proteomes" id="UP000256310"/>
    </source>
</evidence>
<dbReference type="OrthoDB" id="8478585at2"/>
<dbReference type="InterPro" id="IPR020945">
    <property type="entry name" value="DMSO/NO3_reduct_chaperone"/>
</dbReference>
<keyword evidence="1" id="KW-0534">Nitrate assimilation</keyword>
<dbReference type="SUPFAM" id="SSF89155">
    <property type="entry name" value="TorD-like"/>
    <property type="match status" value="1"/>
</dbReference>
<dbReference type="InterPro" id="IPR003765">
    <property type="entry name" value="NO3_reductase_chaperone_NarJ"/>
</dbReference>
<dbReference type="AlphaFoldDB" id="A0A3D9FEV7"/>
<name>A0A3D9FEV7_9SPHN</name>
<dbReference type="EMBL" id="QRDP01000004">
    <property type="protein sequence ID" value="RED16319.1"/>
    <property type="molecule type" value="Genomic_DNA"/>
</dbReference>
<sequence length="245" mass="26691">MTVKSFQVLSLLLAYPTIDIQAASCEFSDILTGEGLVPTEHLAALDRLIDEYRSRELLDLQERYVLLFDRTRSLSLHLFEHVHGESRDRGQAMVDLKAMYEDRGLEIDSKELPDFIPLFLEFISTLPKEDAIDLLGQPAHVIAALGERLAKRESGYAAVLLALAAMAEVDPEAIKALLDEPDDDPDDLEALDAVWEAENVTFGPGSPDEGCPKVDGMLDRLAAEITSPAKAAGAETVQSGSANNG</sequence>
<evidence type="ECO:0000256" key="1">
    <source>
        <dbReference type="ARBA" id="ARBA00023063"/>
    </source>
</evidence>
<protein>
    <submittedName>
        <fullName evidence="2">Respiratory nitrate reductase chaperone NarJ</fullName>
    </submittedName>
</protein>
<dbReference type="InterPro" id="IPR036411">
    <property type="entry name" value="TorD-like_sf"/>
</dbReference>
<proteinExistence type="predicted"/>
<dbReference type="Gene3D" id="1.10.3480.10">
    <property type="entry name" value="TorD-like"/>
    <property type="match status" value="1"/>
</dbReference>
<dbReference type="Proteomes" id="UP000256310">
    <property type="component" value="Unassembled WGS sequence"/>
</dbReference>
<keyword evidence="3" id="KW-1185">Reference proteome</keyword>
<dbReference type="GO" id="GO:0016530">
    <property type="term" value="F:metallochaperone activity"/>
    <property type="evidence" value="ECO:0007669"/>
    <property type="project" value="TreeGrafter"/>
</dbReference>
<dbReference type="GO" id="GO:0042128">
    <property type="term" value="P:nitrate assimilation"/>
    <property type="evidence" value="ECO:0007669"/>
    <property type="project" value="UniProtKB-KW"/>
</dbReference>
<dbReference type="GO" id="GO:0051131">
    <property type="term" value="P:chaperone-mediated protein complex assembly"/>
    <property type="evidence" value="ECO:0007669"/>
    <property type="project" value="InterPro"/>
</dbReference>
<reference evidence="2 3" key="1">
    <citation type="submission" date="2018-07" db="EMBL/GenBank/DDBJ databases">
        <title>Genomic Encyclopedia of Type Strains, Phase IV (KMG-IV): sequencing the most valuable type-strain genomes for metagenomic binning, comparative biology and taxonomic classification.</title>
        <authorList>
            <person name="Goeker M."/>
        </authorList>
    </citation>
    <scope>NUCLEOTIDE SEQUENCE [LARGE SCALE GENOMIC DNA]</scope>
    <source>
        <strain evidence="2 3">DSM 26725</strain>
    </source>
</reference>
<dbReference type="PANTHER" id="PTHR43680">
    <property type="entry name" value="NITRATE REDUCTASE MOLYBDENUM COFACTOR ASSEMBLY CHAPERONE"/>
    <property type="match status" value="1"/>
</dbReference>
<comment type="caution">
    <text evidence="2">The sequence shown here is derived from an EMBL/GenBank/DDBJ whole genome shotgun (WGS) entry which is preliminary data.</text>
</comment>
<accession>A0A3D9FEV7</accession>
<dbReference type="Pfam" id="PF02613">
    <property type="entry name" value="Nitrate_red_del"/>
    <property type="match status" value="1"/>
</dbReference>
<dbReference type="NCBIfam" id="TIGR00684">
    <property type="entry name" value="narJ"/>
    <property type="match status" value="1"/>
</dbReference>
<evidence type="ECO:0000313" key="2">
    <source>
        <dbReference type="EMBL" id="RED16319.1"/>
    </source>
</evidence>
<gene>
    <name evidence="2" type="ORF">DFR46_1341</name>
</gene>
<organism evidence="2 3">
    <name type="scientific">Parasphingopyxis lamellibrachiae</name>
    <dbReference type="NCBI Taxonomy" id="680125"/>
    <lineage>
        <taxon>Bacteria</taxon>
        <taxon>Pseudomonadati</taxon>
        <taxon>Pseudomonadota</taxon>
        <taxon>Alphaproteobacteria</taxon>
        <taxon>Sphingomonadales</taxon>
        <taxon>Sphingomonadaceae</taxon>
        <taxon>Parasphingopyxis</taxon>
    </lineage>
</organism>
<dbReference type="GO" id="GO:0051082">
    <property type="term" value="F:unfolded protein binding"/>
    <property type="evidence" value="ECO:0007669"/>
    <property type="project" value="InterPro"/>
</dbReference>
<dbReference type="PANTHER" id="PTHR43680:SF2">
    <property type="entry name" value="NITRATE REDUCTASE MOLYBDENUM COFACTOR ASSEMBLY CHAPERONE NARJ"/>
    <property type="match status" value="1"/>
</dbReference>
<dbReference type="RefSeq" id="WP_116235738.1">
    <property type="nucleotide sequence ID" value="NZ_QRDP01000004.1"/>
</dbReference>